<accession>A0A937XBW3</accession>
<dbReference type="HAMAP" id="MF_00137">
    <property type="entry name" value="SAICAR_synth"/>
    <property type="match status" value="1"/>
</dbReference>
<dbReference type="AlphaFoldDB" id="A0A937XBW3"/>
<dbReference type="Proteomes" id="UP000779900">
    <property type="component" value="Unassembled WGS sequence"/>
</dbReference>
<evidence type="ECO:0000256" key="7">
    <source>
        <dbReference type="ARBA" id="ARBA00048475"/>
    </source>
</evidence>
<dbReference type="InterPro" id="IPR018236">
    <property type="entry name" value="SAICAR_synthetase_CS"/>
</dbReference>
<dbReference type="FunFam" id="3.30.470.20:FF:000015">
    <property type="entry name" value="Phosphoribosylaminoimidazole-succinocarboxamide synthase"/>
    <property type="match status" value="1"/>
</dbReference>
<evidence type="ECO:0000256" key="3">
    <source>
        <dbReference type="ARBA" id="ARBA00022598"/>
    </source>
</evidence>
<comment type="catalytic activity">
    <reaction evidence="7 8">
        <text>5-amino-1-(5-phospho-D-ribosyl)imidazole-4-carboxylate + L-aspartate + ATP = (2S)-2-[5-amino-1-(5-phospho-beta-D-ribosyl)imidazole-4-carboxamido]succinate + ADP + phosphate + 2 H(+)</text>
        <dbReference type="Rhea" id="RHEA:22628"/>
        <dbReference type="ChEBI" id="CHEBI:15378"/>
        <dbReference type="ChEBI" id="CHEBI:29991"/>
        <dbReference type="ChEBI" id="CHEBI:30616"/>
        <dbReference type="ChEBI" id="CHEBI:43474"/>
        <dbReference type="ChEBI" id="CHEBI:58443"/>
        <dbReference type="ChEBI" id="CHEBI:77657"/>
        <dbReference type="ChEBI" id="CHEBI:456216"/>
        <dbReference type="EC" id="6.3.2.6"/>
    </reaction>
</comment>
<dbReference type="SUPFAM" id="SSF56104">
    <property type="entry name" value="SAICAR synthase-like"/>
    <property type="match status" value="1"/>
</dbReference>
<evidence type="ECO:0000256" key="5">
    <source>
        <dbReference type="ARBA" id="ARBA00022755"/>
    </source>
</evidence>
<dbReference type="GO" id="GO:0005524">
    <property type="term" value="F:ATP binding"/>
    <property type="evidence" value="ECO:0007669"/>
    <property type="project" value="UniProtKB-KW"/>
</dbReference>
<dbReference type="PROSITE" id="PS01058">
    <property type="entry name" value="SAICAR_SYNTHETASE_2"/>
    <property type="match status" value="1"/>
</dbReference>
<evidence type="ECO:0000313" key="11">
    <source>
        <dbReference type="Proteomes" id="UP000779900"/>
    </source>
</evidence>
<dbReference type="PANTHER" id="PTHR43700:SF1">
    <property type="entry name" value="PHOSPHORIBOSYLAMINOIMIDAZOLE-SUCCINOCARBOXAMIDE SYNTHASE"/>
    <property type="match status" value="1"/>
</dbReference>
<dbReference type="EC" id="6.3.2.6" evidence="8"/>
<dbReference type="NCBIfam" id="TIGR00081">
    <property type="entry name" value="purC"/>
    <property type="match status" value="1"/>
</dbReference>
<comment type="caution">
    <text evidence="10">The sequence shown here is derived from an EMBL/GenBank/DDBJ whole genome shotgun (WGS) entry which is preliminary data.</text>
</comment>
<evidence type="ECO:0000256" key="2">
    <source>
        <dbReference type="ARBA" id="ARBA00010190"/>
    </source>
</evidence>
<protein>
    <recommendedName>
        <fullName evidence="8">Phosphoribosylaminoimidazole-succinocarboxamide synthase</fullName>
        <ecNumber evidence="8">6.3.2.6</ecNumber>
    </recommendedName>
    <alternativeName>
        <fullName evidence="8">SAICAR synthetase</fullName>
    </alternativeName>
</protein>
<comment type="pathway">
    <text evidence="1 8">Purine metabolism; IMP biosynthesis via de novo pathway; 5-amino-1-(5-phospho-D-ribosyl)imidazole-4-carboxamide from 5-amino-1-(5-phospho-D-ribosyl)imidazole-4-carboxylate: step 1/2.</text>
</comment>
<dbReference type="PROSITE" id="PS01057">
    <property type="entry name" value="SAICAR_SYNTHETASE_1"/>
    <property type="match status" value="1"/>
</dbReference>
<evidence type="ECO:0000259" key="9">
    <source>
        <dbReference type="Pfam" id="PF01259"/>
    </source>
</evidence>
<dbReference type="GO" id="GO:0004639">
    <property type="term" value="F:phosphoribosylaminoimidazolesuccinocarboxamide synthase activity"/>
    <property type="evidence" value="ECO:0007669"/>
    <property type="project" value="UniProtKB-UniRule"/>
</dbReference>
<organism evidence="10 11">
    <name type="scientific">candidate division WOR-3 bacterium</name>
    <dbReference type="NCBI Taxonomy" id="2052148"/>
    <lineage>
        <taxon>Bacteria</taxon>
        <taxon>Bacteria division WOR-3</taxon>
    </lineage>
</organism>
<dbReference type="GO" id="GO:0005737">
    <property type="term" value="C:cytoplasm"/>
    <property type="evidence" value="ECO:0007669"/>
    <property type="project" value="TreeGrafter"/>
</dbReference>
<keyword evidence="3 8" id="KW-0436">Ligase</keyword>
<evidence type="ECO:0000256" key="1">
    <source>
        <dbReference type="ARBA" id="ARBA00004672"/>
    </source>
</evidence>
<sequence>MVVKQAELPGIGRVAQGKVRDIFEVGEHLMIVATDRLSAFDVVLPDPIPDKGKVLTQLSKFWFERFGKLVPNHVVETDAARFPGALAPFREQLDGRAMLVRRAKPLPVECVVRGYLAGSGWNDYQKTGAVCGIRLPAGMKQAEKLPEAIFTPSTKATTGHDENITQDQAAALVGADVAREIGEVSLNIYRRAAEYALGRGIIIADTKFEFGLFDGKLMWIDEALTPDSSRFWSVAEYKVGMSPPSFDKQFVRDYLLSIKWDKTPPAPNLPAEVVKGTSDRYREAYRLITGSELG</sequence>
<evidence type="ECO:0000256" key="8">
    <source>
        <dbReference type="HAMAP-Rule" id="MF_00137"/>
    </source>
</evidence>
<keyword evidence="5 8" id="KW-0658">Purine biosynthesis</keyword>
<name>A0A937XBW3_UNCW3</name>
<proteinExistence type="inferred from homology"/>
<reference evidence="10" key="1">
    <citation type="submission" date="2019-03" db="EMBL/GenBank/DDBJ databases">
        <title>Lake Tanganyika Metagenome-Assembled Genomes (MAGs).</title>
        <authorList>
            <person name="Tran P."/>
        </authorList>
    </citation>
    <scope>NUCLEOTIDE SEQUENCE</scope>
    <source>
        <strain evidence="10">K_DeepCast_150m_m2_040</strain>
    </source>
</reference>
<keyword evidence="4 8" id="KW-0547">Nucleotide-binding</keyword>
<dbReference type="NCBIfam" id="NF010568">
    <property type="entry name" value="PRK13961.1"/>
    <property type="match status" value="1"/>
</dbReference>
<comment type="similarity">
    <text evidence="2 8">Belongs to the SAICAR synthetase family.</text>
</comment>
<dbReference type="Pfam" id="PF01259">
    <property type="entry name" value="SAICAR_synt"/>
    <property type="match status" value="1"/>
</dbReference>
<dbReference type="Gene3D" id="3.30.200.20">
    <property type="entry name" value="Phosphorylase Kinase, domain 1"/>
    <property type="match status" value="1"/>
</dbReference>
<dbReference type="InterPro" id="IPR001636">
    <property type="entry name" value="SAICAR_synth"/>
</dbReference>
<keyword evidence="6 8" id="KW-0067">ATP-binding</keyword>
<evidence type="ECO:0000256" key="4">
    <source>
        <dbReference type="ARBA" id="ARBA00022741"/>
    </source>
</evidence>
<dbReference type="InterPro" id="IPR028923">
    <property type="entry name" value="SAICAR_synt/ADE2_N"/>
</dbReference>
<dbReference type="PANTHER" id="PTHR43700">
    <property type="entry name" value="PHOSPHORIBOSYLAMINOIMIDAZOLE-SUCCINOCARBOXAMIDE SYNTHASE"/>
    <property type="match status" value="1"/>
</dbReference>
<evidence type="ECO:0000256" key="6">
    <source>
        <dbReference type="ARBA" id="ARBA00022840"/>
    </source>
</evidence>
<dbReference type="GO" id="GO:0006189">
    <property type="term" value="P:'de novo' IMP biosynthetic process"/>
    <property type="evidence" value="ECO:0007669"/>
    <property type="project" value="UniProtKB-UniRule"/>
</dbReference>
<dbReference type="CDD" id="cd01414">
    <property type="entry name" value="SAICAR_synt_Sc"/>
    <property type="match status" value="1"/>
</dbReference>
<dbReference type="EMBL" id="VGIR01000011">
    <property type="protein sequence ID" value="MBM3330830.1"/>
    <property type="molecule type" value="Genomic_DNA"/>
</dbReference>
<evidence type="ECO:0000313" key="10">
    <source>
        <dbReference type="EMBL" id="MBM3330830.1"/>
    </source>
</evidence>
<dbReference type="Gene3D" id="3.30.470.20">
    <property type="entry name" value="ATP-grasp fold, B domain"/>
    <property type="match status" value="1"/>
</dbReference>
<feature type="domain" description="SAICAR synthetase/ADE2 N-terminal" evidence="9">
    <location>
        <begin position="14"/>
        <end position="264"/>
    </location>
</feature>
<gene>
    <name evidence="8" type="primary">purC</name>
    <name evidence="10" type="ORF">FJY68_03130</name>
</gene>